<evidence type="ECO:0000256" key="7">
    <source>
        <dbReference type="SAM" id="Phobius"/>
    </source>
</evidence>
<keyword evidence="4 7" id="KW-0812">Transmembrane</keyword>
<dbReference type="InterPro" id="IPR050622">
    <property type="entry name" value="CPA3_antiporter_subunitB"/>
</dbReference>
<dbReference type="EMBL" id="JELX01004475">
    <property type="protein sequence ID" value="KYF47745.1"/>
    <property type="molecule type" value="Genomic_DNA"/>
</dbReference>
<evidence type="ECO:0000256" key="1">
    <source>
        <dbReference type="ARBA" id="ARBA00004651"/>
    </source>
</evidence>
<comment type="caution">
    <text evidence="9">The sequence shown here is derived from an EMBL/GenBank/DDBJ whole genome shotgun (WGS) entry which is preliminary data.</text>
</comment>
<dbReference type="PANTHER" id="PTHR33932:SF4">
    <property type="entry name" value="NA(+)_H(+) ANTIPORTER SUBUNIT B"/>
    <property type="match status" value="1"/>
</dbReference>
<feature type="transmembrane region" description="Helical" evidence="7">
    <location>
        <begin position="117"/>
        <end position="135"/>
    </location>
</feature>
<organism evidence="9 10">
    <name type="scientific">Sorangium cellulosum</name>
    <name type="common">Polyangium cellulosum</name>
    <dbReference type="NCBI Taxonomy" id="56"/>
    <lineage>
        <taxon>Bacteria</taxon>
        <taxon>Pseudomonadati</taxon>
        <taxon>Myxococcota</taxon>
        <taxon>Polyangia</taxon>
        <taxon>Polyangiales</taxon>
        <taxon>Polyangiaceae</taxon>
        <taxon>Sorangium</taxon>
    </lineage>
</organism>
<keyword evidence="5 7" id="KW-1133">Transmembrane helix</keyword>
<evidence type="ECO:0000256" key="6">
    <source>
        <dbReference type="ARBA" id="ARBA00023136"/>
    </source>
</evidence>
<feature type="domain" description="Na+/H+ antiporter MnhB subunit-related protein" evidence="8">
    <location>
        <begin position="5"/>
        <end position="128"/>
    </location>
</feature>
<evidence type="ECO:0000256" key="4">
    <source>
        <dbReference type="ARBA" id="ARBA00022692"/>
    </source>
</evidence>
<reference evidence="9 10" key="1">
    <citation type="submission" date="2014-02" db="EMBL/GenBank/DDBJ databases">
        <title>The small core and large imbalanced accessory genome model reveals a collaborative survival strategy of Sorangium cellulosum strains in nature.</title>
        <authorList>
            <person name="Han K."/>
            <person name="Peng R."/>
            <person name="Blom J."/>
            <person name="Li Y.-Z."/>
        </authorList>
    </citation>
    <scope>NUCLEOTIDE SEQUENCE [LARGE SCALE GENOMIC DNA]</scope>
    <source>
        <strain evidence="9 10">So0157-18</strain>
    </source>
</reference>
<evidence type="ECO:0000256" key="3">
    <source>
        <dbReference type="ARBA" id="ARBA00022475"/>
    </source>
</evidence>
<comment type="subcellular location">
    <subcellularLocation>
        <location evidence="1">Cell membrane</location>
        <topology evidence="1">Multi-pass membrane protein</topology>
    </subcellularLocation>
</comment>
<evidence type="ECO:0000259" key="8">
    <source>
        <dbReference type="Pfam" id="PF04039"/>
    </source>
</evidence>
<accession>A0A150P050</accession>
<dbReference type="PANTHER" id="PTHR33932">
    <property type="entry name" value="NA(+)/H(+) ANTIPORTER SUBUNIT B"/>
    <property type="match status" value="1"/>
</dbReference>
<dbReference type="GO" id="GO:0005886">
    <property type="term" value="C:plasma membrane"/>
    <property type="evidence" value="ECO:0007669"/>
    <property type="project" value="UniProtKB-SubCell"/>
</dbReference>
<evidence type="ECO:0000313" key="9">
    <source>
        <dbReference type="EMBL" id="KYF47745.1"/>
    </source>
</evidence>
<dbReference type="InterPro" id="IPR007182">
    <property type="entry name" value="MnhB"/>
</dbReference>
<name>A0A150P050_SORCE</name>
<sequence length="139" mass="14234">MPSVILRAAAPVLMVLLIIVSIYALLRGHHEPGGGFIGGLIIASAFSLHVLAYDVPSTRRLLRVAPQTLMGLGLSTILLSGVIGLVAGGAFLQGVWATVPVPGLGDVAVGTPVLFDAGVYAAVMGMVLMIILMTAEMSS</sequence>
<dbReference type="Pfam" id="PF04039">
    <property type="entry name" value="MnhB"/>
    <property type="match status" value="1"/>
</dbReference>
<keyword evidence="3" id="KW-1003">Cell membrane</keyword>
<evidence type="ECO:0000313" key="10">
    <source>
        <dbReference type="Proteomes" id="UP000075604"/>
    </source>
</evidence>
<comment type="similarity">
    <text evidence="2">Belongs to the CPA3 antiporters (TC 2.A.63) subunit B family.</text>
</comment>
<proteinExistence type="inferred from homology"/>
<feature type="transmembrane region" description="Helical" evidence="7">
    <location>
        <begin position="5"/>
        <end position="26"/>
    </location>
</feature>
<feature type="transmembrane region" description="Helical" evidence="7">
    <location>
        <begin position="32"/>
        <end position="51"/>
    </location>
</feature>
<keyword evidence="6 7" id="KW-0472">Membrane</keyword>
<evidence type="ECO:0000256" key="2">
    <source>
        <dbReference type="ARBA" id="ARBA00009425"/>
    </source>
</evidence>
<dbReference type="Proteomes" id="UP000075604">
    <property type="component" value="Unassembled WGS sequence"/>
</dbReference>
<dbReference type="NCBIfam" id="NF009163">
    <property type="entry name" value="PRK12509.1"/>
    <property type="match status" value="1"/>
</dbReference>
<gene>
    <name evidence="9" type="ORF">BE04_02150</name>
</gene>
<protein>
    <submittedName>
        <fullName evidence="9">Cation:proton antiporter</fullName>
    </submittedName>
</protein>
<feature type="transmembrane region" description="Helical" evidence="7">
    <location>
        <begin position="72"/>
        <end position="97"/>
    </location>
</feature>
<evidence type="ECO:0000256" key="5">
    <source>
        <dbReference type="ARBA" id="ARBA00022989"/>
    </source>
</evidence>
<dbReference type="AlphaFoldDB" id="A0A150P050"/>